<comment type="caution">
    <text evidence="6">The sequence shown here is derived from an EMBL/GenBank/DDBJ whole genome shotgun (WGS) entry which is preliminary data.</text>
</comment>
<dbReference type="Gene3D" id="3.40.1190.20">
    <property type="match status" value="1"/>
</dbReference>
<reference evidence="7" key="1">
    <citation type="journal article" date="2019" name="Int. J. Syst. Evol. Microbiol.">
        <title>The Global Catalogue of Microorganisms (GCM) 10K type strain sequencing project: providing services to taxonomists for standard genome sequencing and annotation.</title>
        <authorList>
            <consortium name="The Broad Institute Genomics Platform"/>
            <consortium name="The Broad Institute Genome Sequencing Center for Infectious Disease"/>
            <person name="Wu L."/>
            <person name="Ma J."/>
        </authorList>
    </citation>
    <scope>NUCLEOTIDE SEQUENCE [LARGE SCALE GENOMIC DNA]</scope>
    <source>
        <strain evidence="7">JCM 3272</strain>
    </source>
</reference>
<dbReference type="PRINTS" id="PR00990">
    <property type="entry name" value="RIBOKINASE"/>
</dbReference>
<dbReference type="InterPro" id="IPR011611">
    <property type="entry name" value="PfkB_dom"/>
</dbReference>
<keyword evidence="2 4" id="KW-0808">Transferase</keyword>
<evidence type="ECO:0000256" key="1">
    <source>
        <dbReference type="ARBA" id="ARBA00010688"/>
    </source>
</evidence>
<dbReference type="Pfam" id="PF00294">
    <property type="entry name" value="PfkB"/>
    <property type="match status" value="1"/>
</dbReference>
<evidence type="ECO:0000313" key="6">
    <source>
        <dbReference type="EMBL" id="GAA2331602.1"/>
    </source>
</evidence>
<dbReference type="RefSeq" id="WP_344611046.1">
    <property type="nucleotide sequence ID" value="NZ_BAAARV010000006.1"/>
</dbReference>
<dbReference type="InterPro" id="IPR002139">
    <property type="entry name" value="Ribo/fructo_kinase"/>
</dbReference>
<dbReference type="SUPFAM" id="SSF53613">
    <property type="entry name" value="Ribokinase-like"/>
    <property type="match status" value="1"/>
</dbReference>
<dbReference type="PANTHER" id="PTHR10584">
    <property type="entry name" value="SUGAR KINASE"/>
    <property type="match status" value="1"/>
</dbReference>
<proteinExistence type="inferred from homology"/>
<dbReference type="Proteomes" id="UP001501444">
    <property type="component" value="Unassembled WGS sequence"/>
</dbReference>
<gene>
    <name evidence="6" type="ORF">GCM10010170_010250</name>
</gene>
<name>A0ABP5SHY2_9ACTN</name>
<dbReference type="EMBL" id="BAAARV010000006">
    <property type="protein sequence ID" value="GAA2331602.1"/>
    <property type="molecule type" value="Genomic_DNA"/>
</dbReference>
<keyword evidence="7" id="KW-1185">Reference proteome</keyword>
<accession>A0ABP5SHY2</accession>
<protein>
    <submittedName>
        <fullName evidence="6">Sugar kinase</fullName>
    </submittedName>
</protein>
<dbReference type="InterPro" id="IPR002173">
    <property type="entry name" value="Carboh/pur_kinase_PfkB_CS"/>
</dbReference>
<evidence type="ECO:0000256" key="4">
    <source>
        <dbReference type="RuleBase" id="RU003704"/>
    </source>
</evidence>
<evidence type="ECO:0000259" key="5">
    <source>
        <dbReference type="Pfam" id="PF00294"/>
    </source>
</evidence>
<evidence type="ECO:0000313" key="7">
    <source>
        <dbReference type="Proteomes" id="UP001501444"/>
    </source>
</evidence>
<keyword evidence="3 4" id="KW-0418">Kinase</keyword>
<sequence length="319" mass="32109">MQLDVLVVGDANPDLVLRGDVRPRFGQEEQLLDAADLVLGGSAAITAAGCARLGLRTGLLAAVGADVFGAFVRERLAERGVELFVPGSAGATPTGLSVILSAPGDRAILTLPGTIPALRPADVTDELLAAARHVHVASLFLQPGLHAGLAGVFTRARRLGVGTSLDTNWDPSGRWAALEEILAVTDVFLPNAAELLAVTGGDPAAADGPDELLREAAVAAAAARLVSAGTTVVLKDGARGGRAWWPGDGFTAAPGLPVDVVDTTGAGDSFNAGFLAARLAGRDAPEAVAWAAVAGSLSTRAAGGTAAQATIDEITLSAR</sequence>
<dbReference type="PANTHER" id="PTHR10584:SF166">
    <property type="entry name" value="RIBOKINASE"/>
    <property type="match status" value="1"/>
</dbReference>
<evidence type="ECO:0000256" key="2">
    <source>
        <dbReference type="ARBA" id="ARBA00022679"/>
    </source>
</evidence>
<dbReference type="PROSITE" id="PS00584">
    <property type="entry name" value="PFKB_KINASES_2"/>
    <property type="match status" value="1"/>
</dbReference>
<evidence type="ECO:0000256" key="3">
    <source>
        <dbReference type="ARBA" id="ARBA00022777"/>
    </source>
</evidence>
<dbReference type="InterPro" id="IPR029056">
    <property type="entry name" value="Ribokinase-like"/>
</dbReference>
<comment type="similarity">
    <text evidence="1 4">Belongs to the carbohydrate kinase PfkB family.</text>
</comment>
<feature type="domain" description="Carbohydrate kinase PfkB" evidence="5">
    <location>
        <begin position="4"/>
        <end position="306"/>
    </location>
</feature>
<organism evidence="6 7">
    <name type="scientific">Dactylosporangium salmoneum</name>
    <dbReference type="NCBI Taxonomy" id="53361"/>
    <lineage>
        <taxon>Bacteria</taxon>
        <taxon>Bacillati</taxon>
        <taxon>Actinomycetota</taxon>
        <taxon>Actinomycetes</taxon>
        <taxon>Micromonosporales</taxon>
        <taxon>Micromonosporaceae</taxon>
        <taxon>Dactylosporangium</taxon>
    </lineage>
</organism>
<dbReference type="GO" id="GO:0016301">
    <property type="term" value="F:kinase activity"/>
    <property type="evidence" value="ECO:0007669"/>
    <property type="project" value="UniProtKB-KW"/>
</dbReference>